<dbReference type="Proteomes" id="UP001497512">
    <property type="component" value="Chromosome 11"/>
</dbReference>
<protein>
    <submittedName>
        <fullName evidence="1">Uncharacterized protein</fullName>
    </submittedName>
</protein>
<evidence type="ECO:0000313" key="2">
    <source>
        <dbReference type="Proteomes" id="UP001497512"/>
    </source>
</evidence>
<proteinExistence type="predicted"/>
<sequence length="68" mass="8031">MLALLQVHQMNGSDSHLNHKEQLAWSDNQKVSIRCEEISHSIRIDHNLDEEKKQQLWEMLGNYQDVFA</sequence>
<reference evidence="1" key="1">
    <citation type="submission" date="2024-02" db="EMBL/GenBank/DDBJ databases">
        <authorList>
            <consortium name="ELIXIR-Norway"/>
            <consortium name="Elixir Norway"/>
        </authorList>
    </citation>
    <scope>NUCLEOTIDE SEQUENCE</scope>
</reference>
<accession>A0ABP0TGP8</accession>
<evidence type="ECO:0000313" key="1">
    <source>
        <dbReference type="EMBL" id="CAK9195673.1"/>
    </source>
</evidence>
<name>A0ABP0TGP8_9BRYO</name>
<organism evidence="1 2">
    <name type="scientific">Sphagnum troendelagicum</name>
    <dbReference type="NCBI Taxonomy" id="128251"/>
    <lineage>
        <taxon>Eukaryota</taxon>
        <taxon>Viridiplantae</taxon>
        <taxon>Streptophyta</taxon>
        <taxon>Embryophyta</taxon>
        <taxon>Bryophyta</taxon>
        <taxon>Sphagnophytina</taxon>
        <taxon>Sphagnopsida</taxon>
        <taxon>Sphagnales</taxon>
        <taxon>Sphagnaceae</taxon>
        <taxon>Sphagnum</taxon>
    </lineage>
</organism>
<gene>
    <name evidence="1" type="ORF">CSSPTR1EN2_LOCUS3063</name>
</gene>
<keyword evidence="2" id="KW-1185">Reference proteome</keyword>
<dbReference type="EMBL" id="OZ019903">
    <property type="protein sequence ID" value="CAK9195673.1"/>
    <property type="molecule type" value="Genomic_DNA"/>
</dbReference>